<dbReference type="EMBL" id="LR877146">
    <property type="protein sequence ID" value="CAD2213856.1"/>
    <property type="molecule type" value="Genomic_DNA"/>
</dbReference>
<proteinExistence type="predicted"/>
<dbReference type="Proteomes" id="UP000515908">
    <property type="component" value="Chromosome 02"/>
</dbReference>
<feature type="transmembrane region" description="Helical" evidence="2">
    <location>
        <begin position="221"/>
        <end position="242"/>
    </location>
</feature>
<feature type="transmembrane region" description="Helical" evidence="2">
    <location>
        <begin position="156"/>
        <end position="184"/>
    </location>
</feature>
<gene>
    <name evidence="3" type="ORF">ADEAN_000129900</name>
</gene>
<keyword evidence="2" id="KW-0472">Membrane</keyword>
<evidence type="ECO:0000256" key="2">
    <source>
        <dbReference type="SAM" id="Phobius"/>
    </source>
</evidence>
<reference evidence="3 4" key="1">
    <citation type="submission" date="2020-08" db="EMBL/GenBank/DDBJ databases">
        <authorList>
            <person name="Newling K."/>
            <person name="Davey J."/>
            <person name="Forrester S."/>
        </authorList>
    </citation>
    <scope>NUCLEOTIDE SEQUENCE [LARGE SCALE GENOMIC DNA]</scope>
    <source>
        <strain evidence="4">Crithidia deanei Carvalho (ATCC PRA-265)</strain>
    </source>
</reference>
<keyword evidence="2" id="KW-1133">Transmembrane helix</keyword>
<sequence>MLAPMTKDSLKKEDSKAAPVPAGMPLQQITLEDGTVAYVPVSAAEADTPREAQLHDRRSTEPFNDPNDAPGVLFYYDNERPTNSCRVASRSVVLVCSIIGFVLAIVAIAVPIYKGSSCYDKDDDYYYDYDTGYSYPYRSSGSRSISPWNIYCSYSFSGAILIVIGLFLVVTAVVLACIFLYVGVHYPRQERADRQNTKLTAESRHLNAMKRIFYDVHITRALFSVLLVDAVFLLVSTILFFIETFAEGNADTVISAPIVLVAFLCVLAATVMTPIFRATGSSLHFPSETKGEFASGGCCYYCC</sequence>
<feature type="region of interest" description="Disordered" evidence="1">
    <location>
        <begin position="1"/>
        <end position="24"/>
    </location>
</feature>
<keyword evidence="2" id="KW-0812">Transmembrane</keyword>
<evidence type="ECO:0000256" key="1">
    <source>
        <dbReference type="SAM" id="MobiDB-lite"/>
    </source>
</evidence>
<dbReference type="Gene3D" id="1.20.1070.10">
    <property type="entry name" value="Rhodopsin 7-helix transmembrane proteins"/>
    <property type="match status" value="1"/>
</dbReference>
<feature type="transmembrane region" description="Helical" evidence="2">
    <location>
        <begin position="92"/>
        <end position="113"/>
    </location>
</feature>
<feature type="transmembrane region" description="Helical" evidence="2">
    <location>
        <begin position="254"/>
        <end position="276"/>
    </location>
</feature>
<protein>
    <submittedName>
        <fullName evidence="3">Uncharacterized protein</fullName>
    </submittedName>
</protein>
<dbReference type="AlphaFoldDB" id="A0A7G2C2H4"/>
<evidence type="ECO:0000313" key="4">
    <source>
        <dbReference type="Proteomes" id="UP000515908"/>
    </source>
</evidence>
<accession>A0A7G2C2H4</accession>
<dbReference type="VEuPathDB" id="TriTrypDB:ADEAN_000129900"/>
<name>A0A7G2C2H4_9TRYP</name>
<organism evidence="3 4">
    <name type="scientific">Angomonas deanei</name>
    <dbReference type="NCBI Taxonomy" id="59799"/>
    <lineage>
        <taxon>Eukaryota</taxon>
        <taxon>Discoba</taxon>
        <taxon>Euglenozoa</taxon>
        <taxon>Kinetoplastea</taxon>
        <taxon>Metakinetoplastina</taxon>
        <taxon>Trypanosomatida</taxon>
        <taxon>Trypanosomatidae</taxon>
        <taxon>Strigomonadinae</taxon>
        <taxon>Angomonas</taxon>
    </lineage>
</organism>
<evidence type="ECO:0000313" key="3">
    <source>
        <dbReference type="EMBL" id="CAD2213856.1"/>
    </source>
</evidence>
<keyword evidence="4" id="KW-1185">Reference proteome</keyword>